<evidence type="ECO:0000256" key="3">
    <source>
        <dbReference type="ARBA" id="ARBA00022692"/>
    </source>
</evidence>
<proteinExistence type="inferred from homology"/>
<dbReference type="GO" id="GO:0005384">
    <property type="term" value="F:manganese ion transmembrane transporter activity"/>
    <property type="evidence" value="ECO:0007669"/>
    <property type="project" value="InterPro"/>
</dbReference>
<keyword evidence="3 7" id="KW-0812">Transmembrane</keyword>
<evidence type="ECO:0000256" key="7">
    <source>
        <dbReference type="SAM" id="Phobius"/>
    </source>
</evidence>
<dbReference type="InterPro" id="IPR008217">
    <property type="entry name" value="Ccc1_fam"/>
</dbReference>
<accession>A0A9W8DXM7</accession>
<evidence type="ECO:0000256" key="2">
    <source>
        <dbReference type="ARBA" id="ARBA00007049"/>
    </source>
</evidence>
<evidence type="ECO:0000256" key="6">
    <source>
        <dbReference type="SAM" id="MobiDB-lite"/>
    </source>
</evidence>
<keyword evidence="4 7" id="KW-1133">Transmembrane helix</keyword>
<feature type="region of interest" description="Disordered" evidence="6">
    <location>
        <begin position="1"/>
        <end position="45"/>
    </location>
</feature>
<dbReference type="Pfam" id="PF01988">
    <property type="entry name" value="VIT1"/>
    <property type="match status" value="1"/>
</dbReference>
<evidence type="ECO:0000256" key="5">
    <source>
        <dbReference type="ARBA" id="ARBA00023136"/>
    </source>
</evidence>
<keyword evidence="9" id="KW-1185">Reference proteome</keyword>
<protein>
    <submittedName>
        <fullName evidence="8">Protein ccc1</fullName>
    </submittedName>
</protein>
<feature type="transmembrane region" description="Helical" evidence="7">
    <location>
        <begin position="212"/>
        <end position="233"/>
    </location>
</feature>
<comment type="similarity">
    <text evidence="2">Belongs to the CCC1 family.</text>
</comment>
<dbReference type="CDD" id="cd02435">
    <property type="entry name" value="CCC1"/>
    <property type="match status" value="1"/>
</dbReference>
<dbReference type="GO" id="GO:0030026">
    <property type="term" value="P:intracellular manganese ion homeostasis"/>
    <property type="evidence" value="ECO:0007669"/>
    <property type="project" value="InterPro"/>
</dbReference>
<comment type="caution">
    <text evidence="8">The sequence shown here is derived from an EMBL/GenBank/DDBJ whole genome shotgun (WGS) entry which is preliminary data.</text>
</comment>
<evidence type="ECO:0000256" key="1">
    <source>
        <dbReference type="ARBA" id="ARBA00004127"/>
    </source>
</evidence>
<reference evidence="8" key="1">
    <citation type="submission" date="2022-07" db="EMBL/GenBank/DDBJ databases">
        <title>Phylogenomic reconstructions and comparative analyses of Kickxellomycotina fungi.</title>
        <authorList>
            <person name="Reynolds N.K."/>
            <person name="Stajich J.E."/>
            <person name="Barry K."/>
            <person name="Grigoriev I.V."/>
            <person name="Crous P."/>
            <person name="Smith M.E."/>
        </authorList>
    </citation>
    <scope>NUCLEOTIDE SEQUENCE</scope>
    <source>
        <strain evidence="8">RSA 861</strain>
    </source>
</reference>
<evidence type="ECO:0000256" key="4">
    <source>
        <dbReference type="ARBA" id="ARBA00022989"/>
    </source>
</evidence>
<feature type="transmembrane region" description="Helical" evidence="7">
    <location>
        <begin position="245"/>
        <end position="266"/>
    </location>
</feature>
<dbReference type="GO" id="GO:0012505">
    <property type="term" value="C:endomembrane system"/>
    <property type="evidence" value="ECO:0007669"/>
    <property type="project" value="UniProtKB-SubCell"/>
</dbReference>
<sequence>MSASHSATVHTERSPLKPASSRTSSEFDGRTPSESSDVVVSHREPHSDSADFIRDAILGLSDGLTVPFALAAGLATLDNTSLVVTAGLAELVAGAISMGLGGFLAGTSEIEHYDSERRREVQELIDVPEEEEQEIVDIFTPYGLTRQDIEPLLARLRRDPERFVDFMMQFELKLEKPSEYRSLVSGATIGVAYFVGGLIPLLPYVFIPRAQLALLVSVAVTLLALLVFGVFKARAIGQISVVKSALQTMSIGALAAGASYLLVYLFNV</sequence>
<dbReference type="PANTHER" id="PTHR31851">
    <property type="entry name" value="FE(2+)/MN(2+) TRANSPORTER PCL1"/>
    <property type="match status" value="1"/>
</dbReference>
<evidence type="ECO:0000313" key="8">
    <source>
        <dbReference type="EMBL" id="KAJ1923094.1"/>
    </source>
</evidence>
<evidence type="ECO:0000313" key="9">
    <source>
        <dbReference type="Proteomes" id="UP001150569"/>
    </source>
</evidence>
<dbReference type="EMBL" id="JANBPT010000355">
    <property type="protein sequence ID" value="KAJ1923094.1"/>
    <property type="molecule type" value="Genomic_DNA"/>
</dbReference>
<dbReference type="Proteomes" id="UP001150569">
    <property type="component" value="Unassembled WGS sequence"/>
</dbReference>
<feature type="transmembrane region" description="Helical" evidence="7">
    <location>
        <begin position="183"/>
        <end position="206"/>
    </location>
</feature>
<gene>
    <name evidence="8" type="primary">CCC1_2</name>
    <name evidence="8" type="ORF">IWQ60_006100</name>
</gene>
<dbReference type="AlphaFoldDB" id="A0A9W8DXM7"/>
<organism evidence="8 9">
    <name type="scientific">Tieghemiomyces parasiticus</name>
    <dbReference type="NCBI Taxonomy" id="78921"/>
    <lineage>
        <taxon>Eukaryota</taxon>
        <taxon>Fungi</taxon>
        <taxon>Fungi incertae sedis</taxon>
        <taxon>Zoopagomycota</taxon>
        <taxon>Kickxellomycotina</taxon>
        <taxon>Dimargaritomycetes</taxon>
        <taxon>Dimargaritales</taxon>
        <taxon>Dimargaritaceae</taxon>
        <taxon>Tieghemiomyces</taxon>
    </lineage>
</organism>
<comment type="subcellular location">
    <subcellularLocation>
        <location evidence="1">Endomembrane system</location>
        <topology evidence="1">Multi-pass membrane protein</topology>
    </subcellularLocation>
</comment>
<dbReference type="OrthoDB" id="73465at2759"/>
<name>A0A9W8DXM7_9FUNG</name>
<keyword evidence="5 7" id="KW-0472">Membrane</keyword>